<dbReference type="PANTHER" id="PTHR35011:SF4">
    <property type="entry name" value="SLL1102 PROTEIN"/>
    <property type="match status" value="1"/>
</dbReference>
<evidence type="ECO:0000313" key="11">
    <source>
        <dbReference type="EMBL" id="MFC3680619.1"/>
    </source>
</evidence>
<keyword evidence="3" id="KW-1003">Cell membrane</keyword>
<dbReference type="Pfam" id="PF04290">
    <property type="entry name" value="DctQ"/>
    <property type="match status" value="1"/>
</dbReference>
<dbReference type="EMBL" id="JBHRYB010000010">
    <property type="protein sequence ID" value="MFC3680619.1"/>
    <property type="molecule type" value="Genomic_DNA"/>
</dbReference>
<comment type="subunit">
    <text evidence="9">The complex comprises the extracytoplasmic solute receptor protein and the two transmembrane proteins.</text>
</comment>
<keyword evidence="7 9" id="KW-0472">Membrane</keyword>
<keyword evidence="12" id="KW-1185">Reference proteome</keyword>
<comment type="similarity">
    <text evidence="8 9">Belongs to the TRAP transporter small permease family.</text>
</comment>
<evidence type="ECO:0000256" key="1">
    <source>
        <dbReference type="ARBA" id="ARBA00004429"/>
    </source>
</evidence>
<feature type="domain" description="Tripartite ATP-independent periplasmic transporters DctQ component" evidence="10">
    <location>
        <begin position="26"/>
        <end position="159"/>
    </location>
</feature>
<evidence type="ECO:0000256" key="3">
    <source>
        <dbReference type="ARBA" id="ARBA00022475"/>
    </source>
</evidence>
<proteinExistence type="inferred from homology"/>
<dbReference type="InterPro" id="IPR055348">
    <property type="entry name" value="DctQ"/>
</dbReference>
<keyword evidence="6 9" id="KW-1133">Transmembrane helix</keyword>
<sequence>MLEKILLIDRFTRATGRAVRWLSLLMVICSCLVVLLRYAFGIPSIALQETVMYLHASIFMLGAAYTWQQGGHVRVDVFYRTFQRRTQQRIDRFGIVLLLLPVCLFMLYSSWSYVALAWSIGEKSQEAGGLPFVYLLKTLILIMPLLMILQALAEFARTFLPDSEQTDPENPTEVHHG</sequence>
<comment type="subcellular location">
    <subcellularLocation>
        <location evidence="1 9">Cell inner membrane</location>
        <topology evidence="1 9">Multi-pass membrane protein</topology>
    </subcellularLocation>
</comment>
<keyword evidence="2 9" id="KW-0813">Transport</keyword>
<feature type="transmembrane region" description="Helical" evidence="9">
    <location>
        <begin position="93"/>
        <end position="120"/>
    </location>
</feature>
<comment type="caution">
    <text evidence="11">The sequence shown here is derived from an EMBL/GenBank/DDBJ whole genome shotgun (WGS) entry which is preliminary data.</text>
</comment>
<evidence type="ECO:0000256" key="6">
    <source>
        <dbReference type="ARBA" id="ARBA00022989"/>
    </source>
</evidence>
<keyword evidence="4 9" id="KW-0997">Cell inner membrane</keyword>
<name>A0ABV7VT44_9GAMM</name>
<dbReference type="InterPro" id="IPR007387">
    <property type="entry name" value="TRAP_DctQ"/>
</dbReference>
<evidence type="ECO:0000256" key="2">
    <source>
        <dbReference type="ARBA" id="ARBA00022448"/>
    </source>
</evidence>
<evidence type="ECO:0000313" key="12">
    <source>
        <dbReference type="Proteomes" id="UP001595722"/>
    </source>
</evidence>
<gene>
    <name evidence="11" type="ORF">ACFOMG_10985</name>
</gene>
<feature type="transmembrane region" description="Helical" evidence="9">
    <location>
        <begin position="52"/>
        <end position="73"/>
    </location>
</feature>
<accession>A0ABV7VT44</accession>
<feature type="transmembrane region" description="Helical" evidence="9">
    <location>
        <begin position="132"/>
        <end position="153"/>
    </location>
</feature>
<reference evidence="12" key="1">
    <citation type="journal article" date="2019" name="Int. J. Syst. Evol. Microbiol.">
        <title>The Global Catalogue of Microorganisms (GCM) 10K type strain sequencing project: providing services to taxonomists for standard genome sequencing and annotation.</title>
        <authorList>
            <consortium name="The Broad Institute Genomics Platform"/>
            <consortium name="The Broad Institute Genome Sequencing Center for Infectious Disease"/>
            <person name="Wu L."/>
            <person name="Ma J."/>
        </authorList>
    </citation>
    <scope>NUCLEOTIDE SEQUENCE [LARGE SCALE GENOMIC DNA]</scope>
    <source>
        <strain evidence="12">KCTC 42424</strain>
    </source>
</reference>
<evidence type="ECO:0000259" key="10">
    <source>
        <dbReference type="Pfam" id="PF04290"/>
    </source>
</evidence>
<dbReference type="PANTHER" id="PTHR35011">
    <property type="entry name" value="2,3-DIKETO-L-GULONATE TRAP TRANSPORTER SMALL PERMEASE PROTEIN YIAM"/>
    <property type="match status" value="1"/>
</dbReference>
<protein>
    <recommendedName>
        <fullName evidence="9">TRAP transporter small permease protein</fullName>
    </recommendedName>
</protein>
<evidence type="ECO:0000256" key="8">
    <source>
        <dbReference type="ARBA" id="ARBA00038436"/>
    </source>
</evidence>
<evidence type="ECO:0000256" key="4">
    <source>
        <dbReference type="ARBA" id="ARBA00022519"/>
    </source>
</evidence>
<organism evidence="11 12">
    <name type="scientific">Bacterioplanoides pacificum</name>
    <dbReference type="NCBI Taxonomy" id="1171596"/>
    <lineage>
        <taxon>Bacteria</taxon>
        <taxon>Pseudomonadati</taxon>
        <taxon>Pseudomonadota</taxon>
        <taxon>Gammaproteobacteria</taxon>
        <taxon>Oceanospirillales</taxon>
        <taxon>Oceanospirillaceae</taxon>
        <taxon>Bacterioplanoides</taxon>
    </lineage>
</organism>
<dbReference type="Proteomes" id="UP001595722">
    <property type="component" value="Unassembled WGS sequence"/>
</dbReference>
<dbReference type="PROSITE" id="PS51257">
    <property type="entry name" value="PROKAR_LIPOPROTEIN"/>
    <property type="match status" value="1"/>
</dbReference>
<keyword evidence="5 9" id="KW-0812">Transmembrane</keyword>
<evidence type="ECO:0000256" key="7">
    <source>
        <dbReference type="ARBA" id="ARBA00023136"/>
    </source>
</evidence>
<evidence type="ECO:0000256" key="5">
    <source>
        <dbReference type="ARBA" id="ARBA00022692"/>
    </source>
</evidence>
<comment type="function">
    <text evidence="9">Part of the tripartite ATP-independent periplasmic (TRAP) transport system.</text>
</comment>
<evidence type="ECO:0000256" key="9">
    <source>
        <dbReference type="RuleBase" id="RU369079"/>
    </source>
</evidence>
<dbReference type="RefSeq" id="WP_376866631.1">
    <property type="nucleotide sequence ID" value="NZ_JBHRYB010000010.1"/>
</dbReference>
<feature type="transmembrane region" description="Helical" evidence="9">
    <location>
        <begin position="21"/>
        <end position="40"/>
    </location>
</feature>